<dbReference type="EMBL" id="PYFT01000001">
    <property type="protein sequence ID" value="PSR54879.1"/>
    <property type="molecule type" value="Genomic_DNA"/>
</dbReference>
<comment type="pathway">
    <text evidence="5">Amino-acid biosynthesis; L-methionine biosynthesis via de novo pathway; L-homoserine from L-aspartate: step 3/3.</text>
</comment>
<dbReference type="Gene3D" id="3.30.2130.10">
    <property type="entry name" value="VC0802-like"/>
    <property type="match status" value="1"/>
</dbReference>
<dbReference type="InterPro" id="IPR002912">
    <property type="entry name" value="ACT_dom"/>
</dbReference>
<evidence type="ECO:0000256" key="14">
    <source>
        <dbReference type="ARBA" id="ARBA00022741"/>
    </source>
</evidence>
<keyword evidence="16" id="KW-0067">ATP-binding</keyword>
<evidence type="ECO:0000259" key="28">
    <source>
        <dbReference type="PROSITE" id="PS51671"/>
    </source>
</evidence>
<dbReference type="FunFam" id="3.30.360.10:FF:000006">
    <property type="entry name" value="Bifunctional aspartokinase/homoserine dehydrogenase"/>
    <property type="match status" value="1"/>
</dbReference>
<dbReference type="NCBIfam" id="NF006959">
    <property type="entry name" value="PRK09436.1"/>
    <property type="match status" value="1"/>
</dbReference>
<evidence type="ECO:0000256" key="15">
    <source>
        <dbReference type="ARBA" id="ARBA00022777"/>
    </source>
</evidence>
<keyword evidence="11" id="KW-0808">Transferase</keyword>
<dbReference type="RefSeq" id="WP_106930968.1">
    <property type="nucleotide sequence ID" value="NZ_PYFT01000001.1"/>
</dbReference>
<dbReference type="InterPro" id="IPR001341">
    <property type="entry name" value="Asp_kinase"/>
</dbReference>
<keyword evidence="15 29" id="KW-0418">Kinase</keyword>
<gene>
    <name evidence="29" type="ORF">AHMF7605_15905</name>
</gene>
<evidence type="ECO:0000256" key="22">
    <source>
        <dbReference type="ARBA" id="ARBA00023167"/>
    </source>
</evidence>
<dbReference type="InterPro" id="IPR005106">
    <property type="entry name" value="Asp/hSer_DH_NAD-bd"/>
</dbReference>
<evidence type="ECO:0000256" key="16">
    <source>
        <dbReference type="ARBA" id="ARBA00022840"/>
    </source>
</evidence>
<protein>
    <submittedName>
        <fullName evidence="29">Bifunctional aspartate kinase/homoserine dehydrogenase I</fullName>
    </submittedName>
</protein>
<evidence type="ECO:0000256" key="10">
    <source>
        <dbReference type="ARBA" id="ARBA00022605"/>
    </source>
</evidence>
<comment type="catalytic activity">
    <reaction evidence="27">
        <text>L-homoserine + NAD(+) = L-aspartate 4-semialdehyde + NADH + H(+)</text>
        <dbReference type="Rhea" id="RHEA:15757"/>
        <dbReference type="ChEBI" id="CHEBI:15378"/>
        <dbReference type="ChEBI" id="CHEBI:57476"/>
        <dbReference type="ChEBI" id="CHEBI:57540"/>
        <dbReference type="ChEBI" id="CHEBI:57945"/>
        <dbReference type="ChEBI" id="CHEBI:537519"/>
        <dbReference type="EC" id="1.1.1.3"/>
    </reaction>
    <physiologicalReaction direction="right-to-left" evidence="27">
        <dbReference type="Rhea" id="RHEA:15759"/>
    </physiologicalReaction>
</comment>
<evidence type="ECO:0000256" key="27">
    <source>
        <dbReference type="ARBA" id="ARBA00049031"/>
    </source>
</evidence>
<evidence type="ECO:0000256" key="20">
    <source>
        <dbReference type="ARBA" id="ARBA00023053"/>
    </source>
</evidence>
<dbReference type="GO" id="GO:0009086">
    <property type="term" value="P:methionine biosynthetic process"/>
    <property type="evidence" value="ECO:0007669"/>
    <property type="project" value="UniProtKB-KW"/>
</dbReference>
<keyword evidence="23" id="KW-0511">Multifunctional enzyme</keyword>
<dbReference type="SUPFAM" id="SSF51735">
    <property type="entry name" value="NAD(P)-binding Rossmann-fold domains"/>
    <property type="match status" value="1"/>
</dbReference>
<dbReference type="AlphaFoldDB" id="A0A2T2YH94"/>
<keyword evidence="17" id="KW-0521">NADP</keyword>
<sequence>MIVLKFGGSSVSTPENILKVLAVVKSHSSVHELAVVVSAFGGVTDSLINTSRLAEKGDLAYKQELKKLEERHLAAVKELIHATRQSAIIANVKFLLNELEDILQGVFLVKELSLKTLDFISSFGERLSSYLIAEAFKENGLPAFAADYRQLIVTDRTYGNAKVQFEVTNARIKQYLTNNRELPVIPGFVATTEHGETTTLGRGGSDYTAAIVAAALDSASLEIWTDVNGMMTADPRRVKNAIPIEELSYEEALELSYFGAKIIYPPTIQPALSKKIPIRLKNTFEPDAPGTLISQNPRKSEAPVKGIASIENISLLTISGSGMVGASGIAMRFFGALATQKINVILITQASSEHSISVGINQRDATRAQLAIEQEFQLEMQAGIVDKVNIQNDLAILALVGLNMKNTPGIAGKLFSSLGRNGINIIAIAQGTSELNISCVIQKKDEEKALNTIHEAFFLSDIKTLHLFVVGTGTVGATLLKQIKNQAPNLYKTLSIDIKLIGLTNSKKAVFNEAGIPWPNWEEVFENNSRESNIEVFVERMAELNLPNAIFVDCTANPEVAATYKFLLERSISIVTPNKIAASSNYHTYKELKSLAAKRGVKYLYETNVGAGLPIISTLNDLIRSGDKVLKIEGIFSGTMNYLFNTVSADKKLSTVVQEAMDLGYAEPDPRIDLSGKDVARKIMILARETGDNLELEDVHINPFLPTNCLQDSPMDEFWQNLRSYEDTFETQRAEVEKQNKGYRLVASWEDGKARIELREVDKSHPFYSVSGSDNIILFTTERYKMQPLIVKGSGAGAEVTAAGVFADIIRIAS</sequence>
<comment type="catalytic activity">
    <reaction evidence="26">
        <text>L-homoserine + NADP(+) = L-aspartate 4-semialdehyde + NADPH + H(+)</text>
        <dbReference type="Rhea" id="RHEA:15761"/>
        <dbReference type="ChEBI" id="CHEBI:15378"/>
        <dbReference type="ChEBI" id="CHEBI:57476"/>
        <dbReference type="ChEBI" id="CHEBI:57783"/>
        <dbReference type="ChEBI" id="CHEBI:58349"/>
        <dbReference type="ChEBI" id="CHEBI:537519"/>
        <dbReference type="EC" id="1.1.1.3"/>
    </reaction>
    <physiologicalReaction direction="right-to-left" evidence="26">
        <dbReference type="Rhea" id="RHEA:15763"/>
    </physiologicalReaction>
</comment>
<dbReference type="NCBIfam" id="TIGR00657">
    <property type="entry name" value="asp_kinases"/>
    <property type="match status" value="1"/>
</dbReference>
<comment type="catalytic activity">
    <reaction evidence="25">
        <text>L-aspartate + ATP = 4-phospho-L-aspartate + ADP</text>
        <dbReference type="Rhea" id="RHEA:23776"/>
        <dbReference type="ChEBI" id="CHEBI:29991"/>
        <dbReference type="ChEBI" id="CHEBI:30616"/>
        <dbReference type="ChEBI" id="CHEBI:57535"/>
        <dbReference type="ChEBI" id="CHEBI:456216"/>
        <dbReference type="EC" id="2.7.2.4"/>
    </reaction>
    <physiologicalReaction direction="left-to-right" evidence="25">
        <dbReference type="Rhea" id="RHEA:23777"/>
    </physiologicalReaction>
</comment>
<comment type="pathway">
    <text evidence="4">Amino-acid biosynthesis; L-threonine biosynthesis; L-threonine from L-aspartate: step 3/5.</text>
</comment>
<comment type="pathway">
    <text evidence="3">Amino-acid biosynthesis; L-methionine biosynthesis via de novo pathway; L-homoserine from L-aspartate: step 1/3.</text>
</comment>
<dbReference type="Gene3D" id="1.20.120.1320">
    <property type="entry name" value="Aspartokinase, catalytic domain"/>
    <property type="match status" value="1"/>
</dbReference>
<dbReference type="UniPathway" id="UPA00050">
    <property type="reaction ID" value="UER00063"/>
</dbReference>
<dbReference type="InterPro" id="IPR011147">
    <property type="entry name" value="Bifunc_Aspkin/hSer_DH"/>
</dbReference>
<accession>A0A2T2YH94</accession>
<evidence type="ECO:0000256" key="23">
    <source>
        <dbReference type="ARBA" id="ARBA00023268"/>
    </source>
</evidence>
<keyword evidence="19" id="KW-0520">NAD</keyword>
<dbReference type="SUPFAM" id="SSF53633">
    <property type="entry name" value="Carbamate kinase-like"/>
    <property type="match status" value="1"/>
</dbReference>
<comment type="function">
    <text evidence="24">Bifunctional aspartate kinase and homoserine dehydrogenase that catalyzes the first and the third steps toward the synthesis of lysine, methionine and threonine from aspartate.</text>
</comment>
<dbReference type="Proteomes" id="UP000240357">
    <property type="component" value="Unassembled WGS sequence"/>
</dbReference>
<dbReference type="InterPro" id="IPR001342">
    <property type="entry name" value="HDH_cat"/>
</dbReference>
<dbReference type="GO" id="GO:0046872">
    <property type="term" value="F:metal ion binding"/>
    <property type="evidence" value="ECO:0007669"/>
    <property type="project" value="UniProtKB-KW"/>
</dbReference>
<keyword evidence="12" id="KW-0791">Threonine biosynthesis</keyword>
<dbReference type="Pfam" id="PF00696">
    <property type="entry name" value="AA_kinase"/>
    <property type="match status" value="1"/>
</dbReference>
<evidence type="ECO:0000256" key="18">
    <source>
        <dbReference type="ARBA" id="ARBA00023002"/>
    </source>
</evidence>
<dbReference type="InterPro" id="IPR042199">
    <property type="entry name" value="AsparK_Bifunc_asparK/hSer_DH"/>
</dbReference>
<dbReference type="PROSITE" id="PS51671">
    <property type="entry name" value="ACT"/>
    <property type="match status" value="1"/>
</dbReference>
<evidence type="ECO:0000256" key="3">
    <source>
        <dbReference type="ARBA" id="ARBA00004986"/>
    </source>
</evidence>
<evidence type="ECO:0000313" key="30">
    <source>
        <dbReference type="Proteomes" id="UP000240357"/>
    </source>
</evidence>
<dbReference type="FunFam" id="3.40.50.720:FF:000083">
    <property type="entry name" value="Bifunctional aspartokinase/homoserine dehydrogenase"/>
    <property type="match status" value="1"/>
</dbReference>
<dbReference type="PROSITE" id="PS00324">
    <property type="entry name" value="ASPARTOKINASE"/>
    <property type="match status" value="1"/>
</dbReference>
<dbReference type="GO" id="GO:0050661">
    <property type="term" value="F:NADP binding"/>
    <property type="evidence" value="ECO:0007669"/>
    <property type="project" value="InterPro"/>
</dbReference>
<evidence type="ECO:0000256" key="13">
    <source>
        <dbReference type="ARBA" id="ARBA00022723"/>
    </source>
</evidence>
<dbReference type="GO" id="GO:0004412">
    <property type="term" value="F:homoserine dehydrogenase activity"/>
    <property type="evidence" value="ECO:0007669"/>
    <property type="project" value="UniProtKB-EC"/>
</dbReference>
<dbReference type="GO" id="GO:0009090">
    <property type="term" value="P:homoserine biosynthetic process"/>
    <property type="evidence" value="ECO:0007669"/>
    <property type="project" value="UniProtKB-ARBA"/>
</dbReference>
<dbReference type="UniPathway" id="UPA00051">
    <property type="reaction ID" value="UER00462"/>
</dbReference>
<dbReference type="UniPathway" id="UPA00034">
    <property type="reaction ID" value="UER00015"/>
</dbReference>
<dbReference type="PROSITE" id="PS01042">
    <property type="entry name" value="HOMOSER_DHGENASE"/>
    <property type="match status" value="1"/>
</dbReference>
<evidence type="ECO:0000313" key="29">
    <source>
        <dbReference type="EMBL" id="PSR54879.1"/>
    </source>
</evidence>
<evidence type="ECO:0000256" key="7">
    <source>
        <dbReference type="ARBA" id="ARBA00007952"/>
    </source>
</evidence>
<keyword evidence="30" id="KW-1185">Reference proteome</keyword>
<dbReference type="InterPro" id="IPR018042">
    <property type="entry name" value="Aspartate_kinase_CS"/>
</dbReference>
<dbReference type="GO" id="GO:0009088">
    <property type="term" value="P:threonine biosynthetic process"/>
    <property type="evidence" value="ECO:0007669"/>
    <property type="project" value="UniProtKB-UniPathway"/>
</dbReference>
<dbReference type="GO" id="GO:0009089">
    <property type="term" value="P:lysine biosynthetic process via diaminopimelate"/>
    <property type="evidence" value="ECO:0007669"/>
    <property type="project" value="UniProtKB-UniPathway"/>
</dbReference>
<evidence type="ECO:0000256" key="8">
    <source>
        <dbReference type="ARBA" id="ARBA00010046"/>
    </source>
</evidence>
<dbReference type="SUPFAM" id="SSF55021">
    <property type="entry name" value="ACT-like"/>
    <property type="match status" value="2"/>
</dbReference>
<evidence type="ECO:0000256" key="2">
    <source>
        <dbReference type="ARBA" id="ARBA00004766"/>
    </source>
</evidence>
<keyword evidence="21" id="KW-0457">Lysine biosynthesis</keyword>
<dbReference type="CDD" id="cd04921">
    <property type="entry name" value="ACT_AKi-HSDH-ThrA-like_1"/>
    <property type="match status" value="1"/>
</dbReference>
<dbReference type="InterPro" id="IPR019811">
    <property type="entry name" value="HDH_CS"/>
</dbReference>
<comment type="cofactor">
    <cofactor evidence="1">
        <name>a metal cation</name>
        <dbReference type="ChEBI" id="CHEBI:25213"/>
    </cofactor>
</comment>
<keyword evidence="10" id="KW-0028">Amino-acid biosynthesis</keyword>
<dbReference type="InterPro" id="IPR049638">
    <property type="entry name" value="AK-HD"/>
</dbReference>
<dbReference type="InterPro" id="IPR036291">
    <property type="entry name" value="NAD(P)-bd_dom_sf"/>
</dbReference>
<dbReference type="Gene3D" id="3.40.1160.10">
    <property type="entry name" value="Acetylglutamate kinase-like"/>
    <property type="match status" value="1"/>
</dbReference>
<dbReference type="CDD" id="cd04243">
    <property type="entry name" value="AAK_AK-HSDH-like"/>
    <property type="match status" value="1"/>
</dbReference>
<comment type="caution">
    <text evidence="29">The sequence shown here is derived from an EMBL/GenBank/DDBJ whole genome shotgun (WGS) entry which is preliminary data.</text>
</comment>
<keyword evidence="22" id="KW-0486">Methionine biosynthesis</keyword>
<evidence type="ECO:0000256" key="24">
    <source>
        <dbReference type="ARBA" id="ARBA00044938"/>
    </source>
</evidence>
<evidence type="ECO:0000256" key="1">
    <source>
        <dbReference type="ARBA" id="ARBA00001920"/>
    </source>
</evidence>
<dbReference type="SUPFAM" id="SSF55347">
    <property type="entry name" value="Glyceraldehyde-3-phosphate dehydrogenase-like, C-terminal domain"/>
    <property type="match status" value="1"/>
</dbReference>
<evidence type="ECO:0000256" key="17">
    <source>
        <dbReference type="ARBA" id="ARBA00022857"/>
    </source>
</evidence>
<evidence type="ECO:0000256" key="25">
    <source>
        <dbReference type="ARBA" id="ARBA00048561"/>
    </source>
</evidence>
<dbReference type="PANTHER" id="PTHR43070">
    <property type="match status" value="1"/>
</dbReference>
<evidence type="ECO:0000256" key="4">
    <source>
        <dbReference type="ARBA" id="ARBA00005056"/>
    </source>
</evidence>
<dbReference type="Pfam" id="PF00742">
    <property type="entry name" value="Homoserine_dh"/>
    <property type="match status" value="1"/>
</dbReference>
<keyword evidence="18" id="KW-0560">Oxidoreductase</keyword>
<dbReference type="InterPro" id="IPR036393">
    <property type="entry name" value="AceGlu_kinase-like_sf"/>
</dbReference>
<dbReference type="Gene3D" id="3.40.50.720">
    <property type="entry name" value="NAD(P)-binding Rossmann-like Domain"/>
    <property type="match status" value="1"/>
</dbReference>
<evidence type="ECO:0000256" key="21">
    <source>
        <dbReference type="ARBA" id="ARBA00023154"/>
    </source>
</evidence>
<evidence type="ECO:0000256" key="6">
    <source>
        <dbReference type="ARBA" id="ARBA00005139"/>
    </source>
</evidence>
<name>A0A2T2YH94_9BACT</name>
<comment type="pathway">
    <text evidence="6">Amino-acid biosynthesis; L-threonine biosynthesis; L-threonine from L-aspartate: step 1/5.</text>
</comment>
<dbReference type="PANTHER" id="PTHR43070:SF5">
    <property type="entry name" value="HOMOSERINE DEHYDROGENASE"/>
    <property type="match status" value="1"/>
</dbReference>
<evidence type="ECO:0000256" key="9">
    <source>
        <dbReference type="ARBA" id="ARBA00011881"/>
    </source>
</evidence>
<evidence type="ECO:0000256" key="5">
    <source>
        <dbReference type="ARBA" id="ARBA00005062"/>
    </source>
</evidence>
<evidence type="ECO:0000256" key="12">
    <source>
        <dbReference type="ARBA" id="ARBA00022697"/>
    </source>
</evidence>
<dbReference type="FunFam" id="3.30.2130.10:FF:000001">
    <property type="entry name" value="Bifunctional aspartokinase/homoserine dehydrogenase"/>
    <property type="match status" value="1"/>
</dbReference>
<evidence type="ECO:0000256" key="19">
    <source>
        <dbReference type="ARBA" id="ARBA00023027"/>
    </source>
</evidence>
<dbReference type="InterPro" id="IPR045865">
    <property type="entry name" value="ACT-like_dom_sf"/>
</dbReference>
<dbReference type="OrthoDB" id="9799110at2"/>
<comment type="pathway">
    <text evidence="2">Amino-acid biosynthesis; L-lysine biosynthesis via DAP pathway; (S)-tetrahydrodipicolinate from L-aspartate: step 1/4.</text>
</comment>
<dbReference type="Pfam" id="PF03447">
    <property type="entry name" value="NAD_binding_3"/>
    <property type="match status" value="1"/>
</dbReference>
<comment type="subunit">
    <text evidence="9">Homotetramer.</text>
</comment>
<comment type="similarity">
    <text evidence="7">In the C-terminal section; belongs to the homoserine dehydrogenase family.</text>
</comment>
<feature type="domain" description="ACT" evidence="28">
    <location>
        <begin position="399"/>
        <end position="477"/>
    </location>
</feature>
<dbReference type="GO" id="GO:0005524">
    <property type="term" value="F:ATP binding"/>
    <property type="evidence" value="ECO:0007669"/>
    <property type="project" value="UniProtKB-KW"/>
</dbReference>
<comment type="similarity">
    <text evidence="8">In the N-terminal section; belongs to the aspartokinase family.</text>
</comment>
<keyword evidence="13" id="KW-0479">Metal-binding</keyword>
<dbReference type="CDD" id="cd04922">
    <property type="entry name" value="ACT_AKi-HSDH-ThrA_2"/>
    <property type="match status" value="1"/>
</dbReference>
<dbReference type="Pfam" id="PF22468">
    <property type="entry name" value="ACT_9"/>
    <property type="match status" value="2"/>
</dbReference>
<keyword evidence="14" id="KW-0547">Nucleotide-binding</keyword>
<keyword evidence="20" id="KW-0915">Sodium</keyword>
<dbReference type="InterPro" id="IPR054352">
    <property type="entry name" value="ACT_Aspartokinase"/>
</dbReference>
<organism evidence="29 30">
    <name type="scientific">Adhaeribacter arboris</name>
    <dbReference type="NCBI Taxonomy" id="2072846"/>
    <lineage>
        <taxon>Bacteria</taxon>
        <taxon>Pseudomonadati</taxon>
        <taxon>Bacteroidota</taxon>
        <taxon>Cytophagia</taxon>
        <taxon>Cytophagales</taxon>
        <taxon>Hymenobacteraceae</taxon>
        <taxon>Adhaeribacter</taxon>
    </lineage>
</organism>
<dbReference type="Gene3D" id="3.30.360.10">
    <property type="entry name" value="Dihydrodipicolinate Reductase, domain 2"/>
    <property type="match status" value="1"/>
</dbReference>
<dbReference type="InterPro" id="IPR001048">
    <property type="entry name" value="Asp/Glu/Uridylate_kinase"/>
</dbReference>
<proteinExistence type="inferred from homology"/>
<reference evidence="29 30" key="1">
    <citation type="submission" date="2018-03" db="EMBL/GenBank/DDBJ databases">
        <title>Adhaeribacter sp. HMF7605 Genome sequencing and assembly.</title>
        <authorList>
            <person name="Kang H."/>
            <person name="Kang J."/>
            <person name="Cha I."/>
            <person name="Kim H."/>
            <person name="Joh K."/>
        </authorList>
    </citation>
    <scope>NUCLEOTIDE SEQUENCE [LARGE SCALE GENOMIC DNA]</scope>
    <source>
        <strain evidence="29 30">HMF7605</strain>
    </source>
</reference>
<evidence type="ECO:0000256" key="11">
    <source>
        <dbReference type="ARBA" id="ARBA00022679"/>
    </source>
</evidence>
<dbReference type="GO" id="GO:0004072">
    <property type="term" value="F:aspartate kinase activity"/>
    <property type="evidence" value="ECO:0007669"/>
    <property type="project" value="UniProtKB-EC"/>
</dbReference>
<evidence type="ECO:0000256" key="26">
    <source>
        <dbReference type="ARBA" id="ARBA00048841"/>
    </source>
</evidence>
<dbReference type="PIRSF" id="PIRSF000727">
    <property type="entry name" value="ThrA"/>
    <property type="match status" value="1"/>
</dbReference>